<gene>
    <name evidence="1" type="ORF">IC229_32865</name>
</gene>
<dbReference type="RefSeq" id="WP_190892869.1">
    <property type="nucleotide sequence ID" value="NZ_JACWZY010000057.1"/>
</dbReference>
<proteinExistence type="predicted"/>
<dbReference type="AlphaFoldDB" id="A0A927AW17"/>
<accession>A0A927AW17</accession>
<name>A0A927AW17_9BACT</name>
<evidence type="ECO:0000313" key="2">
    <source>
        <dbReference type="Proteomes" id="UP000598820"/>
    </source>
</evidence>
<sequence>MAAETAHLSHGSRTLKLQLFPFHPTPTGVDGERVSSFHYGTPTFTPLFGWAARLPLGRASCHPAATLREANH</sequence>
<organism evidence="1 2">
    <name type="scientific">Spirosoma profusum</name>
    <dbReference type="NCBI Taxonomy" id="2771354"/>
    <lineage>
        <taxon>Bacteria</taxon>
        <taxon>Pseudomonadati</taxon>
        <taxon>Bacteroidota</taxon>
        <taxon>Cytophagia</taxon>
        <taxon>Cytophagales</taxon>
        <taxon>Cytophagaceae</taxon>
        <taxon>Spirosoma</taxon>
    </lineage>
</organism>
<keyword evidence="2" id="KW-1185">Reference proteome</keyword>
<protein>
    <submittedName>
        <fullName evidence="1">Uncharacterized protein</fullName>
    </submittedName>
</protein>
<dbReference type="Proteomes" id="UP000598820">
    <property type="component" value="Unassembled WGS sequence"/>
</dbReference>
<evidence type="ECO:0000313" key="1">
    <source>
        <dbReference type="EMBL" id="MBD2705449.1"/>
    </source>
</evidence>
<dbReference type="EMBL" id="JACWZY010000057">
    <property type="protein sequence ID" value="MBD2705449.1"/>
    <property type="molecule type" value="Genomic_DNA"/>
</dbReference>
<comment type="caution">
    <text evidence="1">The sequence shown here is derived from an EMBL/GenBank/DDBJ whole genome shotgun (WGS) entry which is preliminary data.</text>
</comment>
<reference evidence="1" key="1">
    <citation type="submission" date="2020-09" db="EMBL/GenBank/DDBJ databases">
        <authorList>
            <person name="Kim M.K."/>
        </authorList>
    </citation>
    <scope>NUCLEOTIDE SEQUENCE</scope>
    <source>
        <strain evidence="1">BT702</strain>
    </source>
</reference>